<evidence type="ECO:0000256" key="2">
    <source>
        <dbReference type="ARBA" id="ARBA00022692"/>
    </source>
</evidence>
<feature type="region of interest" description="Disordered" evidence="6">
    <location>
        <begin position="24"/>
        <end position="44"/>
    </location>
</feature>
<keyword evidence="3 8" id="KW-0732">Signal</keyword>
<feature type="compositionally biased region" description="Polar residues" evidence="6">
    <location>
        <begin position="204"/>
        <end position="221"/>
    </location>
</feature>
<dbReference type="Pfam" id="PF01839">
    <property type="entry name" value="FG-GAP"/>
    <property type="match status" value="1"/>
</dbReference>
<dbReference type="OrthoDB" id="200924at2759"/>
<dbReference type="GO" id="GO:0016020">
    <property type="term" value="C:membrane"/>
    <property type="evidence" value="ECO:0007669"/>
    <property type="project" value="UniProtKB-SubCell"/>
</dbReference>
<evidence type="ECO:0000256" key="4">
    <source>
        <dbReference type="ARBA" id="ARBA00022989"/>
    </source>
</evidence>
<feature type="region of interest" description="Disordered" evidence="6">
    <location>
        <begin position="230"/>
        <end position="252"/>
    </location>
</feature>
<name>A0A9J5X7N7_SOLCO</name>
<dbReference type="InterPro" id="IPR028994">
    <property type="entry name" value="Integrin_alpha_N"/>
</dbReference>
<feature type="compositionally biased region" description="Polar residues" evidence="6">
    <location>
        <begin position="237"/>
        <end position="251"/>
    </location>
</feature>
<comment type="caution">
    <text evidence="10">The sequence shown here is derived from an EMBL/GenBank/DDBJ whole genome shotgun (WGS) entry which is preliminary data.</text>
</comment>
<feature type="compositionally biased region" description="Basic and acidic residues" evidence="6">
    <location>
        <begin position="24"/>
        <end position="36"/>
    </location>
</feature>
<dbReference type="Pfam" id="PF13517">
    <property type="entry name" value="FG-GAP_3"/>
    <property type="match status" value="1"/>
</dbReference>
<gene>
    <name evidence="10" type="ORF">H5410_044161</name>
</gene>
<dbReference type="EMBL" id="JACXVP010000009">
    <property type="protein sequence ID" value="KAG5583727.1"/>
    <property type="molecule type" value="Genomic_DNA"/>
</dbReference>
<evidence type="ECO:0000256" key="8">
    <source>
        <dbReference type="SAM" id="SignalP"/>
    </source>
</evidence>
<dbReference type="InterPro" id="IPR015943">
    <property type="entry name" value="WD40/YVTN_repeat-like_dom_sf"/>
</dbReference>
<dbReference type="PANTHER" id="PTHR21419">
    <property type="match status" value="1"/>
</dbReference>
<keyword evidence="4 7" id="KW-1133">Transmembrane helix</keyword>
<organism evidence="10 11">
    <name type="scientific">Solanum commersonii</name>
    <name type="common">Commerson's wild potato</name>
    <name type="synonym">Commerson's nightshade</name>
    <dbReference type="NCBI Taxonomy" id="4109"/>
    <lineage>
        <taxon>Eukaryota</taxon>
        <taxon>Viridiplantae</taxon>
        <taxon>Streptophyta</taxon>
        <taxon>Embryophyta</taxon>
        <taxon>Tracheophyta</taxon>
        <taxon>Spermatophyta</taxon>
        <taxon>Magnoliopsida</taxon>
        <taxon>eudicotyledons</taxon>
        <taxon>Gunneridae</taxon>
        <taxon>Pentapetalae</taxon>
        <taxon>asterids</taxon>
        <taxon>lamiids</taxon>
        <taxon>Solanales</taxon>
        <taxon>Solanaceae</taxon>
        <taxon>Solanoideae</taxon>
        <taxon>Solaneae</taxon>
        <taxon>Solanum</taxon>
    </lineage>
</organism>
<dbReference type="Proteomes" id="UP000824120">
    <property type="component" value="Chromosome 9"/>
</dbReference>
<comment type="subcellular location">
    <subcellularLocation>
        <location evidence="1">Membrane</location>
        <topology evidence="1">Single-pass membrane protein</topology>
    </subcellularLocation>
</comment>
<dbReference type="InterPro" id="IPR013517">
    <property type="entry name" value="FG-GAP"/>
</dbReference>
<feature type="domain" description="DEX1 C-terminal" evidence="9">
    <location>
        <begin position="721"/>
        <end position="825"/>
    </location>
</feature>
<protein>
    <recommendedName>
        <fullName evidence="9">DEX1 C-terminal domain-containing protein</fullName>
    </recommendedName>
</protein>
<dbReference type="PANTHER" id="PTHR21419:SF23">
    <property type="entry name" value="PROTEIN DEFECTIVE IN EXINE FORMATION 1"/>
    <property type="match status" value="1"/>
</dbReference>
<feature type="chain" id="PRO_5039901921" description="DEX1 C-terminal domain-containing protein" evidence="8">
    <location>
        <begin position="23"/>
        <end position="867"/>
    </location>
</feature>
<accession>A0A9J5X7N7</accession>
<dbReference type="Pfam" id="PF23722">
    <property type="entry name" value="Beta-sand_DEX1"/>
    <property type="match status" value="1"/>
</dbReference>
<feature type="signal peptide" evidence="8">
    <location>
        <begin position="1"/>
        <end position="22"/>
    </location>
</feature>
<evidence type="ECO:0000256" key="3">
    <source>
        <dbReference type="ARBA" id="ARBA00022729"/>
    </source>
</evidence>
<reference evidence="10 11" key="1">
    <citation type="submission" date="2020-09" db="EMBL/GenBank/DDBJ databases">
        <title>De no assembly of potato wild relative species, Solanum commersonii.</title>
        <authorList>
            <person name="Cho K."/>
        </authorList>
    </citation>
    <scope>NUCLEOTIDE SEQUENCE [LARGE SCALE GENOMIC DNA]</scope>
    <source>
        <strain evidence="10">LZ3.2</strain>
        <tissue evidence="10">Leaf</tissue>
    </source>
</reference>
<evidence type="ECO:0000313" key="11">
    <source>
        <dbReference type="Proteomes" id="UP000824120"/>
    </source>
</evidence>
<evidence type="ECO:0000256" key="5">
    <source>
        <dbReference type="ARBA" id="ARBA00023136"/>
    </source>
</evidence>
<keyword evidence="11" id="KW-1185">Reference proteome</keyword>
<evidence type="ECO:0000256" key="6">
    <source>
        <dbReference type="SAM" id="MobiDB-lite"/>
    </source>
</evidence>
<dbReference type="InterPro" id="IPR056376">
    <property type="entry name" value="DEX1_C"/>
</dbReference>
<evidence type="ECO:0000313" key="10">
    <source>
        <dbReference type="EMBL" id="KAG5583727.1"/>
    </source>
</evidence>
<feature type="region of interest" description="Disordered" evidence="6">
    <location>
        <begin position="202"/>
        <end position="221"/>
    </location>
</feature>
<proteinExistence type="predicted"/>
<dbReference type="SUPFAM" id="SSF69318">
    <property type="entry name" value="Integrin alpha N-terminal domain"/>
    <property type="match status" value="1"/>
</dbReference>
<evidence type="ECO:0000256" key="1">
    <source>
        <dbReference type="ARBA" id="ARBA00004167"/>
    </source>
</evidence>
<keyword evidence="5 7" id="KW-0472">Membrane</keyword>
<keyword evidence="2 7" id="KW-0812">Transmembrane</keyword>
<evidence type="ECO:0000259" key="9">
    <source>
        <dbReference type="Pfam" id="PF23722"/>
    </source>
</evidence>
<dbReference type="InterPro" id="IPR045232">
    <property type="entry name" value="FAM234"/>
</dbReference>
<feature type="transmembrane region" description="Helical" evidence="7">
    <location>
        <begin position="831"/>
        <end position="850"/>
    </location>
</feature>
<dbReference type="AlphaFoldDB" id="A0A9J5X7N7"/>
<sequence length="867" mass="96985">MKTRVFLLCFLILSSNFSHLQSEETKTNKFREREATDDSSAYPNIDEDELLNTQCPQHLELRWQTEVSSSVYASPLIADINSDGKLEVVVPSFVHYLEVLEGSDGDKLPGWPAFHQSTIHSSPLLYDIDKDGVREIGLATYNGEVLFFRVSGYLMSDKLEIPRLKVKKNWYVGLNSVPVDRSHPDVHDDQLIQEHLMESVVRHNASSHSGNHSDSTASAVHNETHSVLEEVHHDASSHSGNHSDSTASAVHNETHSVVEEVHHDAFNASISLPSEVLHDNSSNMANLNNSILSSENEKIRNLENGTNTGRRLLEDDVSKRAEEDVQAATVENEEGLEADADSSFELFRDSDELADEYNYDYDDYVDEHSWDDEEFQEPEHEKVEDYVDIDAHVLCTPVIADIDNDGVSEMIVAVSYFFDHEYYQNSEHLKELGDIEIGKYVSGGIVVFNLDTKQVKWTLQLDLSTDSENFRPYIHSAPTVVDLDGDGNLDILVGTSYGMFYVLDHKGKVRDKFPLAMADIQGAVIAADINDDGKIELITTDSHGNVAAWTAQGKEIWENHLKSLVPQGPAVGDVDGDGHTDIVVPTVSGNIYVLSGKDGSIIRPYPYRTHGRVMNQVLLVDLTKHGQKKKGLTIVTTSFDGYLYLIDGPTSCADVVDIGETSYSMVLADNVDGGDDLDLIVTTMNGNVFCFSTPSPHHPLKSWRSPNQGRNNAAYRLDREGVYVTPSSRAFRDEEGKSFWVEIEIFDKYRYPSGSQAPYNVTVSLLVPGNYQGDRTIKQNKIFNQPGKHRLTLPTVSVRTAGTVLVEMVDKNGLYFSDDFSLTFHFHYYKLLKWLLVLPMLGMFGVLVILRPQEAMPLPSFTRNTNI</sequence>
<evidence type="ECO:0000256" key="7">
    <source>
        <dbReference type="SAM" id="Phobius"/>
    </source>
</evidence>
<dbReference type="Gene3D" id="2.130.10.10">
    <property type="entry name" value="YVTN repeat-like/Quinoprotein amine dehydrogenase"/>
    <property type="match status" value="1"/>
</dbReference>